<evidence type="ECO:0000256" key="4">
    <source>
        <dbReference type="ARBA" id="ARBA00022989"/>
    </source>
</evidence>
<sequence>MKFDMASNGEEPIEFNVSGHVQELERQFGLLSVSAVGIVTGCSWALMGGTIVTSVLDGGPPGILYEFIVVSVMYCVVGASIAELASAIPSSAGVYQWSTIVSGARYGPLIGFYAGWWNTLAWIFATVSSGSVVAQQVVQIYALSHPQYVFQRWHVFVAYIIVTWACCFVVSFANKALPLLNQAGLFLIISGVFISILVCAIMPGHGGSGYASNAFVWRQWQNSTGYSNDGLVFVIGMLNGAYAMGTPDCISHLAEEIPRPAVNVPKAIAAQIIIGFLSTFLYLLALLYAISDLNGVVNSSFNFPLALIYLQATGSRAGAIGLLIVIFLPSLCACTAAYITAGRVLWTLGRDGATPFSKIVGKIDAKQKNPMNSTLICGVISTVFGAIYLGSTTAFNAFVGSFVILMSLSYIATLGPHLIRRRHCVIRGPFWIKGVAGYFVCGVACAYLTVFIVIFCLPYTMPTSATSMNYSSAITGGLTALITVWWVWKRKTDYVGPQMVTITPVVRGNDPGNPGMEANAGLCDTNVVKE</sequence>
<evidence type="ECO:0000256" key="1">
    <source>
        <dbReference type="ARBA" id="ARBA00004141"/>
    </source>
</evidence>
<keyword evidence="3 6" id="KW-0812">Transmembrane</keyword>
<dbReference type="GO" id="GO:0022857">
    <property type="term" value="F:transmembrane transporter activity"/>
    <property type="evidence" value="ECO:0007669"/>
    <property type="project" value="InterPro"/>
</dbReference>
<dbReference type="Pfam" id="PF13520">
    <property type="entry name" value="AA_permease_2"/>
    <property type="match status" value="1"/>
</dbReference>
<feature type="transmembrane region" description="Helical" evidence="6">
    <location>
        <begin position="371"/>
        <end position="389"/>
    </location>
</feature>
<organism evidence="7 8">
    <name type="scientific">Talaromyces islandicus</name>
    <name type="common">Penicillium islandicum</name>
    <dbReference type="NCBI Taxonomy" id="28573"/>
    <lineage>
        <taxon>Eukaryota</taxon>
        <taxon>Fungi</taxon>
        <taxon>Dikarya</taxon>
        <taxon>Ascomycota</taxon>
        <taxon>Pezizomycotina</taxon>
        <taxon>Eurotiomycetes</taxon>
        <taxon>Eurotiomycetidae</taxon>
        <taxon>Eurotiales</taxon>
        <taxon>Trichocomaceae</taxon>
        <taxon>Talaromyces</taxon>
        <taxon>Talaromyces sect. Islandici</taxon>
    </lineage>
</organism>
<dbReference type="AlphaFoldDB" id="A0A0U1M527"/>
<feature type="transmembrane region" description="Helical" evidence="6">
    <location>
        <begin position="268"/>
        <end position="290"/>
    </location>
</feature>
<dbReference type="EMBL" id="CVMT01000008">
    <property type="protein sequence ID" value="CRG90718.1"/>
    <property type="molecule type" value="Genomic_DNA"/>
</dbReference>
<evidence type="ECO:0000313" key="7">
    <source>
        <dbReference type="EMBL" id="CRG90718.1"/>
    </source>
</evidence>
<evidence type="ECO:0000256" key="6">
    <source>
        <dbReference type="SAM" id="Phobius"/>
    </source>
</evidence>
<evidence type="ECO:0000256" key="2">
    <source>
        <dbReference type="ARBA" id="ARBA00022448"/>
    </source>
</evidence>
<gene>
    <name evidence="7" type="ORF">PISL3812_07763</name>
</gene>
<dbReference type="GO" id="GO:0016020">
    <property type="term" value="C:membrane"/>
    <property type="evidence" value="ECO:0007669"/>
    <property type="project" value="UniProtKB-SubCell"/>
</dbReference>
<dbReference type="Proteomes" id="UP000054383">
    <property type="component" value="Unassembled WGS sequence"/>
</dbReference>
<feature type="transmembrane region" description="Helical" evidence="6">
    <location>
        <begin position="467"/>
        <end position="488"/>
    </location>
</feature>
<dbReference type="PIRSF" id="PIRSF006060">
    <property type="entry name" value="AA_transporter"/>
    <property type="match status" value="1"/>
</dbReference>
<dbReference type="STRING" id="28573.A0A0U1M527"/>
<evidence type="ECO:0000313" key="8">
    <source>
        <dbReference type="Proteomes" id="UP000054383"/>
    </source>
</evidence>
<feature type="transmembrane region" description="Helical" evidence="6">
    <location>
        <begin position="155"/>
        <end position="173"/>
    </location>
</feature>
<reference evidence="7 8" key="1">
    <citation type="submission" date="2015-04" db="EMBL/GenBank/DDBJ databases">
        <authorList>
            <person name="Syromyatnikov M.Y."/>
            <person name="Popov V.N."/>
        </authorList>
    </citation>
    <scope>NUCLEOTIDE SEQUENCE [LARGE SCALE GENOMIC DNA]</scope>
    <source>
        <strain evidence="7">WF-38-12</strain>
    </source>
</reference>
<accession>A0A0U1M527</accession>
<dbReference type="InterPro" id="IPR002293">
    <property type="entry name" value="AA/rel_permease1"/>
</dbReference>
<dbReference type="PANTHER" id="PTHR45649:SF27">
    <property type="entry name" value="CHOLINE TRANSPORTER (EUROFUNG)"/>
    <property type="match status" value="1"/>
</dbReference>
<dbReference type="OrthoDB" id="4523133at2759"/>
<evidence type="ECO:0000256" key="5">
    <source>
        <dbReference type="ARBA" id="ARBA00023136"/>
    </source>
</evidence>
<feature type="transmembrane region" description="Helical" evidence="6">
    <location>
        <begin position="63"/>
        <end position="82"/>
    </location>
</feature>
<keyword evidence="8" id="KW-1185">Reference proteome</keyword>
<keyword evidence="5 6" id="KW-0472">Membrane</keyword>
<feature type="transmembrane region" description="Helical" evidence="6">
    <location>
        <begin position="319"/>
        <end position="341"/>
    </location>
</feature>
<comment type="subcellular location">
    <subcellularLocation>
        <location evidence="1">Membrane</location>
        <topology evidence="1">Multi-pass membrane protein</topology>
    </subcellularLocation>
</comment>
<keyword evidence="2" id="KW-0813">Transport</keyword>
<name>A0A0U1M527_TALIS</name>
<dbReference type="Gene3D" id="1.20.1740.10">
    <property type="entry name" value="Amino acid/polyamine transporter I"/>
    <property type="match status" value="1"/>
</dbReference>
<keyword evidence="4 6" id="KW-1133">Transmembrane helix</keyword>
<evidence type="ECO:0000256" key="3">
    <source>
        <dbReference type="ARBA" id="ARBA00022692"/>
    </source>
</evidence>
<dbReference type="OMA" id="SACATGI"/>
<feature type="transmembrane region" description="Helical" evidence="6">
    <location>
        <begin position="179"/>
        <end position="202"/>
    </location>
</feature>
<protein>
    <submittedName>
        <fullName evidence="7">Choline transport protein</fullName>
    </submittedName>
</protein>
<feature type="transmembrane region" description="Helical" evidence="6">
    <location>
        <begin position="435"/>
        <end position="461"/>
    </location>
</feature>
<proteinExistence type="predicted"/>
<dbReference type="PANTHER" id="PTHR45649">
    <property type="entry name" value="AMINO-ACID PERMEASE BAT1"/>
    <property type="match status" value="1"/>
</dbReference>
<feature type="transmembrane region" description="Helical" evidence="6">
    <location>
        <begin position="28"/>
        <end position="51"/>
    </location>
</feature>
<feature type="transmembrane region" description="Helical" evidence="6">
    <location>
        <begin position="395"/>
        <end position="414"/>
    </location>
</feature>
<feature type="transmembrane region" description="Helical" evidence="6">
    <location>
        <begin position="94"/>
        <end position="114"/>
    </location>
</feature>